<proteinExistence type="predicted"/>
<dbReference type="PROSITE" id="PS50005">
    <property type="entry name" value="TPR"/>
    <property type="match status" value="2"/>
</dbReference>
<keyword evidence="2 3" id="KW-0802">TPR repeat</keyword>
<name>A0A291GFC1_9RHOB</name>
<dbReference type="Proteomes" id="UP000217935">
    <property type="component" value="Chromosome"/>
</dbReference>
<gene>
    <name evidence="4" type="ORF">CEW89_14970</name>
</gene>
<dbReference type="Pfam" id="PF13432">
    <property type="entry name" value="TPR_16"/>
    <property type="match status" value="1"/>
</dbReference>
<dbReference type="KEGG" id="ceh:CEW89_14970"/>
<evidence type="ECO:0000256" key="2">
    <source>
        <dbReference type="ARBA" id="ARBA00022803"/>
    </source>
</evidence>
<dbReference type="InterPro" id="IPR019734">
    <property type="entry name" value="TPR_rpt"/>
</dbReference>
<dbReference type="SUPFAM" id="SSF48452">
    <property type="entry name" value="TPR-like"/>
    <property type="match status" value="2"/>
</dbReference>
<dbReference type="EMBL" id="CP022196">
    <property type="protein sequence ID" value="ATG48750.1"/>
    <property type="molecule type" value="Genomic_DNA"/>
</dbReference>
<reference evidence="4 5" key="1">
    <citation type="submission" date="2017-06" db="EMBL/GenBank/DDBJ databases">
        <title>Celeribacter sp. TSPH2 complete genome sequence.</title>
        <authorList>
            <person name="Woo J.-H."/>
            <person name="Kim H.-S."/>
        </authorList>
    </citation>
    <scope>NUCLEOTIDE SEQUENCE [LARGE SCALE GENOMIC DNA]</scope>
    <source>
        <strain evidence="4 5">TSPH2</strain>
    </source>
</reference>
<dbReference type="PANTHER" id="PTHR44858">
    <property type="entry name" value="TETRATRICOPEPTIDE REPEAT PROTEIN 6"/>
    <property type="match status" value="1"/>
</dbReference>
<feature type="repeat" description="TPR" evidence="3">
    <location>
        <begin position="87"/>
        <end position="120"/>
    </location>
</feature>
<evidence type="ECO:0000313" key="4">
    <source>
        <dbReference type="EMBL" id="ATG48750.1"/>
    </source>
</evidence>
<organism evidence="4 5">
    <name type="scientific">Celeribacter ethanolicus</name>
    <dbReference type="NCBI Taxonomy" id="1758178"/>
    <lineage>
        <taxon>Bacteria</taxon>
        <taxon>Pseudomonadati</taxon>
        <taxon>Pseudomonadota</taxon>
        <taxon>Alphaproteobacteria</taxon>
        <taxon>Rhodobacterales</taxon>
        <taxon>Roseobacteraceae</taxon>
        <taxon>Celeribacter</taxon>
    </lineage>
</organism>
<dbReference type="Gene3D" id="1.25.40.10">
    <property type="entry name" value="Tetratricopeptide repeat domain"/>
    <property type="match status" value="3"/>
</dbReference>
<keyword evidence="1" id="KW-0677">Repeat</keyword>
<keyword evidence="5" id="KW-1185">Reference proteome</keyword>
<dbReference type="Pfam" id="PF14559">
    <property type="entry name" value="TPR_19"/>
    <property type="match status" value="1"/>
</dbReference>
<dbReference type="AlphaFoldDB" id="A0A291GFC1"/>
<dbReference type="PANTHER" id="PTHR44858:SF1">
    <property type="entry name" value="UDP-N-ACETYLGLUCOSAMINE--PEPTIDE N-ACETYLGLUCOSAMINYLTRANSFERASE SPINDLY-RELATED"/>
    <property type="match status" value="1"/>
</dbReference>
<accession>A0A291GFC1</accession>
<dbReference type="STRING" id="1758178.GCA_001550095_01727"/>
<dbReference type="SMART" id="SM00028">
    <property type="entry name" value="TPR"/>
    <property type="match status" value="7"/>
</dbReference>
<dbReference type="InterPro" id="IPR050498">
    <property type="entry name" value="Ycf3"/>
</dbReference>
<feature type="repeat" description="TPR" evidence="3">
    <location>
        <begin position="156"/>
        <end position="189"/>
    </location>
</feature>
<protein>
    <submittedName>
        <fullName evidence="4">Uncharacterized protein</fullName>
    </submittedName>
</protein>
<evidence type="ECO:0000256" key="1">
    <source>
        <dbReference type="ARBA" id="ARBA00022737"/>
    </source>
</evidence>
<dbReference type="InterPro" id="IPR011990">
    <property type="entry name" value="TPR-like_helical_dom_sf"/>
</dbReference>
<evidence type="ECO:0000313" key="5">
    <source>
        <dbReference type="Proteomes" id="UP000217935"/>
    </source>
</evidence>
<evidence type="ECO:0000256" key="3">
    <source>
        <dbReference type="PROSITE-ProRule" id="PRU00339"/>
    </source>
</evidence>
<sequence>MLSAGPAAASPLITGSEENHARLCLDYSDTLERIAANCQAALDMPGISEATQFDVLLTLAWAQYEMDEMSAARDALNQARGIRPETAGGYNLDGWLREAEGDLAGAEDSFRKALALSPDEEAYAGLATVIFTQDMARAEEAMGYLDLALLLAPEYGYALREKGWQLFQTDDYAGALLAYDRALGLDPDDLNALYVKARVLLSLNQPFEAIQLISRALEQAPESAFLYMYRAMAFRMQDFNMVALASAEKAISLNPELTDAHVEKARALMGLYRYGDAVAALQALMGTEMDNGYSRYWYALALADDEQYEAAGEAIEVLTASEGAVGADFELKAFVAMALDQDDVAQEAVERALSLNPELSHATYYKAVLAVRAHEVQAGVAAYRAAMELEQIGWAKKDFIRELIAAGYEAEALALGQGESAAREDAAQ</sequence>